<keyword evidence="1" id="KW-0472">Membrane</keyword>
<reference evidence="5 8" key="5">
    <citation type="submission" date="2019-12" db="EMBL/GenBank/DDBJ databases">
        <title>Enteriobacteria Tanzani isolates_10432.</title>
        <authorList>
            <person name="Subbiah M."/>
            <person name="Call D."/>
        </authorList>
    </citation>
    <scope>NUCLEOTIDE SEQUENCE [LARGE SCALE GENOMIC DNA]</scope>
    <source>
        <strain evidence="5 8">10432wG7</strain>
    </source>
</reference>
<dbReference type="Proteomes" id="UP000534496">
    <property type="component" value="Unassembled WGS sequence"/>
</dbReference>
<geneLocation type="plasmid" evidence="3">
    <name>pESCR</name>
</geneLocation>
<reference evidence="6" key="3">
    <citation type="submission" date="2018-02" db="EMBL/GenBank/DDBJ databases">
        <authorList>
            <person name="Cohen D.B."/>
            <person name="Kent A.D."/>
        </authorList>
    </citation>
    <scope>NUCLEOTIDE SEQUENCE</scope>
    <source>
        <strain evidence="6">730</strain>
    </source>
</reference>
<reference evidence="2" key="1">
    <citation type="journal article" date="2014" name="J. Antimicrob. Chemother.">
        <title>Nucleotide sequences of 16 transmissible plasmids identified in nine multidrug-resistant Escherichia coli isolates expressing an ESBL phenotype isolated from food-producing animals and healthy humans.</title>
        <authorList>
            <person name="Wang J."/>
            <person name="Stephan R."/>
            <person name="Power K."/>
            <person name="Yan Q."/>
            <person name="Hachler H."/>
            <person name="Fanning S."/>
        </authorList>
    </citation>
    <scope>NUCLEOTIDE SEQUENCE</scope>
    <source>
        <strain evidence="2">Human-1519</strain>
        <plasmid evidence="2">pH1519-88</plasmid>
    </source>
</reference>
<reference evidence="3" key="2">
    <citation type="journal article" date="2015" name="Antimicrob. Agents Chemother.">
        <title>Impact of ceftiofur injection on gut microbiota and Escherichia coli resistance in pigs.</title>
        <authorList>
            <person name="Fleury M.A."/>
            <person name="Mourand G."/>
            <person name="Jouy E."/>
            <person name="Touzain F."/>
            <person name="Le Devendec L."/>
            <person name="de Boisseson C."/>
            <person name="Eono F."/>
            <person name="Cariolet R."/>
            <person name="Guerin A."/>
            <person name="Le Goff O."/>
            <person name="Blanquet-Diot S."/>
            <person name="Alric M."/>
            <person name="Kempf I."/>
        </authorList>
    </citation>
    <scope>NUCLEOTIDE SEQUENCE</scope>
    <source>
        <strain evidence="3">M63</strain>
        <plasmid evidence="3">pESCR</plasmid>
    </source>
</reference>
<evidence type="ECO:0000313" key="9">
    <source>
        <dbReference type="Proteomes" id="UP000534496"/>
    </source>
</evidence>
<feature type="transmembrane region" description="Helical" evidence="1">
    <location>
        <begin position="97"/>
        <end position="119"/>
    </location>
</feature>
<dbReference type="Proteomes" id="UP000310671">
    <property type="component" value="Plasmid rcs37_pii"/>
</dbReference>
<evidence type="ECO:0000313" key="2">
    <source>
        <dbReference type="EMBL" id="AIF78036.1"/>
    </source>
</evidence>
<geneLocation type="plasmid" evidence="7">
    <name>rcs37_pii</name>
</geneLocation>
<feature type="transmembrane region" description="Helical" evidence="1">
    <location>
        <begin position="131"/>
        <end position="156"/>
    </location>
</feature>
<reference evidence="4 9" key="6">
    <citation type="submission" date="2019-12" db="EMBL/GenBank/DDBJ databases">
        <authorList>
            <consortium name="NARMS: The National Antimicrobial Resistance Monitoring System"/>
        </authorList>
    </citation>
    <scope>NUCLEOTIDE SEQUENCE [LARGE SCALE GENOMIC DNA]</scope>
    <source>
        <strain evidence="4 9">CVM N19EC0189</strain>
    </source>
</reference>
<dbReference type="RefSeq" id="WP_001037998.1">
    <property type="nucleotide sequence ID" value="NC_025140.1"/>
</dbReference>
<gene>
    <name evidence="6" type="primary">traX</name>
    <name evidence="4" type="ORF">F9461_25225</name>
    <name evidence="5" type="ORF">GQM13_24475</name>
    <name evidence="3" type="ORF">pESCR_00069</name>
    <name evidence="6" type="ORF">RCS37_PII0082</name>
</gene>
<accession>A0A061L2L1</accession>
<reference evidence="7" key="4">
    <citation type="submission" date="2018-02" db="EMBL/GenBank/DDBJ databases">
        <authorList>
            <person name="Cea G.-C."/>
            <person name="William W."/>
        </authorList>
    </citation>
    <scope>NUCLEOTIDE SEQUENCE [LARGE SCALE GENOMIC DNA]</scope>
    <source>
        <strain evidence="7">730</strain>
        <plasmid evidence="7">rcs37_pii</plasmid>
    </source>
</reference>
<dbReference type="Proteomes" id="UP000430081">
    <property type="component" value="Unassembled WGS sequence"/>
</dbReference>
<proteinExistence type="predicted"/>
<keyword evidence="2" id="KW-0614">Plasmid</keyword>
<keyword evidence="1" id="KW-1133">Transmembrane helix</keyword>
<dbReference type="InterPro" id="IPR049599">
    <property type="entry name" value="TraX-like"/>
</dbReference>
<dbReference type="EMBL" id="KR494248">
    <property type="protein sequence ID" value="AKN35575.1"/>
    <property type="molecule type" value="Genomic_DNA"/>
</dbReference>
<geneLocation type="plasmid" evidence="2">
    <name>pH1519-88</name>
</geneLocation>
<geneLocation type="plasmid" evidence="6">
    <name>RCS37_pII</name>
</geneLocation>
<protein>
    <submittedName>
        <fullName evidence="4">Conjugal transfer protein TraX</fullName>
    </submittedName>
    <submittedName>
        <fullName evidence="2">IncI1 plasmid conjugative transfer protein TraX</fullName>
    </submittedName>
</protein>
<evidence type="ECO:0000313" key="3">
    <source>
        <dbReference type="EMBL" id="AKN35575.1"/>
    </source>
</evidence>
<keyword evidence="1" id="KW-0812">Transmembrane</keyword>
<dbReference type="EMBL" id="AASVQO010000036">
    <property type="protein sequence ID" value="EFH3676462.1"/>
    <property type="molecule type" value="Genomic_DNA"/>
</dbReference>
<evidence type="ECO:0000256" key="1">
    <source>
        <dbReference type="SAM" id="Phobius"/>
    </source>
</evidence>
<dbReference type="NCBIfam" id="NF033887">
    <property type="entry name" value="conj_TraX"/>
    <property type="match status" value="1"/>
</dbReference>
<evidence type="ECO:0000313" key="6">
    <source>
        <dbReference type="EMBL" id="SPD97056.1"/>
    </source>
</evidence>
<dbReference type="PATRIC" id="fig|562.6964.peg.818"/>
<evidence type="ECO:0000313" key="4">
    <source>
        <dbReference type="EMBL" id="EFH3676462.1"/>
    </source>
</evidence>
<dbReference type="EMBL" id="WTMQ01000016">
    <property type="protein sequence ID" value="MWL06560.1"/>
    <property type="molecule type" value="Genomic_DNA"/>
</dbReference>
<name>A0A061L2L1_ECOLX</name>
<evidence type="ECO:0000313" key="8">
    <source>
        <dbReference type="Proteomes" id="UP000430081"/>
    </source>
</evidence>
<evidence type="ECO:0000313" key="7">
    <source>
        <dbReference type="Proteomes" id="UP000310671"/>
    </source>
</evidence>
<evidence type="ECO:0000313" key="5">
    <source>
        <dbReference type="EMBL" id="MWL06560.1"/>
    </source>
</evidence>
<dbReference type="AlphaFoldDB" id="A0A061L2L1"/>
<dbReference type="EMBL" id="KJ484630">
    <property type="protein sequence ID" value="AIF78036.1"/>
    <property type="molecule type" value="Genomic_DNA"/>
</dbReference>
<sequence>MNKLPENSDQTKNVKKSPSITRIATRRIINIFVPLMETRLITNSVQHMLKQQKSRLEKFRQVNNKKAQLCLSWEEALLASHMSVDDLDRRFRRRRTAWRLCCWSLLAIALFLSGMLFAASSLPLMTLVRAISTLMLILSGVALCASRALIVTYRLWQLHERKVSEPEQGTFRDFLNDRNGWRNATLIAVTSKQY</sequence>
<organism evidence="2">
    <name type="scientific">Escherichia coli</name>
    <dbReference type="NCBI Taxonomy" id="562"/>
    <lineage>
        <taxon>Bacteria</taxon>
        <taxon>Pseudomonadati</taxon>
        <taxon>Pseudomonadota</taxon>
        <taxon>Gammaproteobacteria</taxon>
        <taxon>Enterobacterales</taxon>
        <taxon>Enterobacteriaceae</taxon>
        <taxon>Escherichia</taxon>
    </lineage>
</organism>
<dbReference type="EMBL" id="LT985231">
    <property type="protein sequence ID" value="SPD97056.1"/>
    <property type="molecule type" value="Genomic_DNA"/>
</dbReference>